<evidence type="ECO:0000313" key="5">
    <source>
        <dbReference type="Proteomes" id="UP000664914"/>
    </source>
</evidence>
<accession>A0A975HEC9</accession>
<evidence type="ECO:0000256" key="2">
    <source>
        <dbReference type="PIRNR" id="PIRNR006429"/>
    </source>
</evidence>
<dbReference type="GO" id="GO:0006537">
    <property type="term" value="P:glutamate biosynthetic process"/>
    <property type="evidence" value="ECO:0007669"/>
    <property type="project" value="InterPro"/>
</dbReference>
<dbReference type="PIRSF" id="PIRSF006429">
    <property type="entry name" value="GOGAT_lg_2"/>
    <property type="match status" value="1"/>
</dbReference>
<dbReference type="SUPFAM" id="SSF51395">
    <property type="entry name" value="FMN-linked oxidoreductases"/>
    <property type="match status" value="1"/>
</dbReference>
<dbReference type="RefSeq" id="WP_016747824.1">
    <property type="nucleotide sequence ID" value="NZ_CP059319.1"/>
</dbReference>
<proteinExistence type="inferred from homology"/>
<dbReference type="Proteomes" id="UP000664914">
    <property type="component" value="Chromosome"/>
</dbReference>
<organism evidence="4 5">
    <name type="scientific">Rhizorhabdus wittichii</name>
    <dbReference type="NCBI Taxonomy" id="160791"/>
    <lineage>
        <taxon>Bacteria</taxon>
        <taxon>Pseudomonadati</taxon>
        <taxon>Pseudomonadota</taxon>
        <taxon>Alphaproteobacteria</taxon>
        <taxon>Sphingomonadales</taxon>
        <taxon>Sphingomonadaceae</taxon>
        <taxon>Rhizorhabdus</taxon>
    </lineage>
</organism>
<name>A0A975HEC9_9SPHN</name>
<evidence type="ECO:0000256" key="1">
    <source>
        <dbReference type="ARBA" id="ARBA00009716"/>
    </source>
</evidence>
<dbReference type="Pfam" id="PF01645">
    <property type="entry name" value="Glu_synthase"/>
    <property type="match status" value="1"/>
</dbReference>
<evidence type="ECO:0000313" key="4">
    <source>
        <dbReference type="EMBL" id="QTH22197.1"/>
    </source>
</evidence>
<feature type="domain" description="Glutamate synthase" evidence="3">
    <location>
        <begin position="154"/>
        <end position="471"/>
    </location>
</feature>
<dbReference type="InterPro" id="IPR002932">
    <property type="entry name" value="Glu_synthdom"/>
</dbReference>
<dbReference type="EMBL" id="CP059319">
    <property type="protein sequence ID" value="QTH22197.1"/>
    <property type="molecule type" value="Genomic_DNA"/>
</dbReference>
<sequence length="532" mass="57930">MIFTRFTAFALCLITALVSGYYLPAVWAMPLFAASALLSLLGIYDLAQPLHSVRRNYPVVGRLRWLFEDIRPEIRQYLIEGDDEQTPFSRSQRALVYARAKNESSERAFGTLQNVYAAGYEFIAHSVRPAPVADPATFRVAIGGDQCAQRYSASIFNISAMSFGSLSANAIRALNKGAKMGGFAHDTGEGSISPYHREAGGDLIWEIGSGYFGCRTADGNFDAARFAEQAADPQVKMIEIKMSQGAKPGHGGILPAAKVTAEISVTRGVPMGEDCISPSRHRAFSTPVEMMEFIGRLRELSKGKPVGFKLCIGHPWEFMGMVKAMRQTGILPDFIVVDGGEGGTGAAPLEFTDHLGLPMREGLLFVHNTLVGAGLRGRIRVGAAGKIVSAFDIAAVLALGADWTNAGRGFMFALGCIQSLSCHTNRCPVGVATQDPARQRALVVSDKAERVDNFHRNTLAGLAEMIAAAGLEHPSQISPHHLVRRVSLTEVRLFSQLHVYLEPGELLNDRCDHDFYDRIWRLARADSFDLAQ</sequence>
<dbReference type="PIRSF" id="PIRSF500060">
    <property type="entry name" value="UCP500060"/>
    <property type="match status" value="1"/>
</dbReference>
<reference evidence="4" key="2">
    <citation type="submission" date="2021-04" db="EMBL/GenBank/DDBJ databases">
        <title>Isolation and genomic analysis of the ibuprofen-degrading bacterium Sphingomonas strain MPO218.</title>
        <authorList>
            <person name="Aulestia M."/>
            <person name="Flores A."/>
            <person name="Mangas E.L."/>
            <person name="Perez-Pulido A.J."/>
            <person name="Santero E."/>
            <person name="Camacho E.M."/>
        </authorList>
    </citation>
    <scope>NUCLEOTIDE SEQUENCE</scope>
    <source>
        <strain evidence="4">MPO218</strain>
    </source>
</reference>
<dbReference type="GO" id="GO:0015930">
    <property type="term" value="F:glutamate synthase activity"/>
    <property type="evidence" value="ECO:0007669"/>
    <property type="project" value="InterPro"/>
</dbReference>
<dbReference type="PANTHER" id="PTHR43819">
    <property type="entry name" value="ARCHAEAL-TYPE GLUTAMATE SYNTHASE [NADPH]"/>
    <property type="match status" value="1"/>
</dbReference>
<dbReference type="InterPro" id="IPR013785">
    <property type="entry name" value="Aldolase_TIM"/>
</dbReference>
<reference evidence="4" key="1">
    <citation type="submission" date="2020-07" db="EMBL/GenBank/DDBJ databases">
        <authorList>
            <person name="Camacho E."/>
        </authorList>
    </citation>
    <scope>NUCLEOTIDE SEQUENCE</scope>
    <source>
        <strain evidence="4">MPO218</strain>
    </source>
</reference>
<dbReference type="PANTHER" id="PTHR43819:SF1">
    <property type="entry name" value="ARCHAEAL-TYPE GLUTAMATE SYNTHASE [NADPH]"/>
    <property type="match status" value="1"/>
</dbReference>
<dbReference type="InterPro" id="IPR027283">
    <property type="entry name" value="YerD"/>
</dbReference>
<dbReference type="AlphaFoldDB" id="A0A975HEC9"/>
<evidence type="ECO:0000259" key="3">
    <source>
        <dbReference type="Pfam" id="PF01645"/>
    </source>
</evidence>
<dbReference type="CDD" id="cd02808">
    <property type="entry name" value="GltS_FMN"/>
    <property type="match status" value="1"/>
</dbReference>
<comment type="similarity">
    <text evidence="1 2">Belongs to the glutamate synthase family.</text>
</comment>
<dbReference type="FunFam" id="3.20.20.70:FF:000156">
    <property type="entry name" value="Glutamate synthase domain protein"/>
    <property type="match status" value="1"/>
</dbReference>
<dbReference type="InterPro" id="IPR024188">
    <property type="entry name" value="GltB"/>
</dbReference>
<dbReference type="Gene3D" id="3.20.20.70">
    <property type="entry name" value="Aldolase class I"/>
    <property type="match status" value="1"/>
</dbReference>
<gene>
    <name evidence="4" type="ORF">HRJ34_01290</name>
</gene>
<protein>
    <submittedName>
        <fullName evidence="4">FMN-binding glutamate synthase family protein</fullName>
    </submittedName>
</protein>